<reference evidence="3" key="1">
    <citation type="submission" date="2022-11" db="EMBL/GenBank/DDBJ databases">
        <authorList>
            <person name="Petersen C."/>
        </authorList>
    </citation>
    <scope>NUCLEOTIDE SEQUENCE</scope>
    <source>
        <strain evidence="3">IBT 30761</strain>
    </source>
</reference>
<dbReference type="AlphaFoldDB" id="A0A9W9KBN1"/>
<reference evidence="3" key="2">
    <citation type="journal article" date="2023" name="IMA Fungus">
        <title>Comparative genomic study of the Penicillium genus elucidates a diverse pangenome and 15 lateral gene transfer events.</title>
        <authorList>
            <person name="Petersen C."/>
            <person name="Sorensen T."/>
            <person name="Nielsen M.R."/>
            <person name="Sondergaard T.E."/>
            <person name="Sorensen J.L."/>
            <person name="Fitzpatrick D.A."/>
            <person name="Frisvad J.C."/>
            <person name="Nielsen K.L."/>
        </authorList>
    </citation>
    <scope>NUCLEOTIDE SEQUENCE</scope>
    <source>
        <strain evidence="3">IBT 30761</strain>
    </source>
</reference>
<evidence type="ECO:0000256" key="1">
    <source>
        <dbReference type="SAM" id="MobiDB-lite"/>
    </source>
</evidence>
<evidence type="ECO:0000313" key="4">
    <source>
        <dbReference type="Proteomes" id="UP001149074"/>
    </source>
</evidence>
<keyword evidence="2" id="KW-0812">Transmembrane</keyword>
<feature type="region of interest" description="Disordered" evidence="1">
    <location>
        <begin position="285"/>
        <end position="318"/>
    </location>
</feature>
<name>A0A9W9KBN1_9EURO</name>
<protein>
    <submittedName>
        <fullName evidence="3">Uncharacterized protein</fullName>
    </submittedName>
</protein>
<comment type="caution">
    <text evidence="3">The sequence shown here is derived from an EMBL/GenBank/DDBJ whole genome shotgun (WGS) entry which is preliminary data.</text>
</comment>
<feature type="region of interest" description="Disordered" evidence="1">
    <location>
        <begin position="72"/>
        <end position="105"/>
    </location>
</feature>
<dbReference type="OrthoDB" id="8062037at2759"/>
<dbReference type="EMBL" id="JAPQKI010000005">
    <property type="protein sequence ID" value="KAJ5099122.1"/>
    <property type="molecule type" value="Genomic_DNA"/>
</dbReference>
<feature type="transmembrane region" description="Helical" evidence="2">
    <location>
        <begin position="43"/>
        <end position="63"/>
    </location>
</feature>
<evidence type="ECO:0000313" key="3">
    <source>
        <dbReference type="EMBL" id="KAJ5099122.1"/>
    </source>
</evidence>
<keyword evidence="4" id="KW-1185">Reference proteome</keyword>
<accession>A0A9W9KBN1</accession>
<evidence type="ECO:0000256" key="2">
    <source>
        <dbReference type="SAM" id="Phobius"/>
    </source>
</evidence>
<dbReference type="GeneID" id="81357596"/>
<dbReference type="Proteomes" id="UP001149074">
    <property type="component" value="Unassembled WGS sequence"/>
</dbReference>
<proteinExistence type="predicted"/>
<dbReference type="RefSeq" id="XP_056474776.1">
    <property type="nucleotide sequence ID" value="XM_056618617.1"/>
</dbReference>
<keyword evidence="2" id="KW-0472">Membrane</keyword>
<keyword evidence="2" id="KW-1133">Transmembrane helix</keyword>
<sequence>MIRLRHLLRSRVRPSLLNTGPQTITAPPTVRRVRFRRPWLRSFIGKFLLYGAAFHIWSSFVLIRFDDDTTDDDESPREAINTAEDNSNQPLHRNETGQDDEEKDDDPLFIPLSWSRVQEGELYSASDPEWQEFVKISKDRKQLQKLRGNFYTFPLVWAKLIVPDELASIALQNASSQMSQILGGPLSLTGFWLVHQFPHRAPPGYVRSGLEFTDNGTSWVTKTMDPDMGDRLQTFMKPVHVALAIKDAYFVLLKRQLDRLRNPNGQPDAVELLNGKYILSSHERTNPMSTHEQPKLQPDVSDDPLETMSSSDDPELHPSSIISSLQRLPLPDLGPGSDLHLASIAFKLRLHEHRAQSPRTPCRGSFFISGPVGIKGPNGFCRFEVRGEYDPAKPGWRTVDMKLKDLNLRRQAPLGRP</sequence>
<gene>
    <name evidence="3" type="ORF">N7532_006123</name>
</gene>
<organism evidence="3 4">
    <name type="scientific">Penicillium argentinense</name>
    <dbReference type="NCBI Taxonomy" id="1131581"/>
    <lineage>
        <taxon>Eukaryota</taxon>
        <taxon>Fungi</taxon>
        <taxon>Dikarya</taxon>
        <taxon>Ascomycota</taxon>
        <taxon>Pezizomycotina</taxon>
        <taxon>Eurotiomycetes</taxon>
        <taxon>Eurotiomycetidae</taxon>
        <taxon>Eurotiales</taxon>
        <taxon>Aspergillaceae</taxon>
        <taxon>Penicillium</taxon>
    </lineage>
</organism>